<gene>
    <name evidence="2" type="ORF">MCOR_7228</name>
</gene>
<dbReference type="GO" id="GO:0042147">
    <property type="term" value="P:retrograde transport, endosome to Golgi"/>
    <property type="evidence" value="ECO:0007669"/>
    <property type="project" value="TreeGrafter"/>
</dbReference>
<dbReference type="OrthoDB" id="6123087at2759"/>
<evidence type="ECO:0000313" key="2">
    <source>
        <dbReference type="EMBL" id="CAC5367239.1"/>
    </source>
</evidence>
<dbReference type="GO" id="GO:0005829">
    <property type="term" value="C:cytosol"/>
    <property type="evidence" value="ECO:0007669"/>
    <property type="project" value="TreeGrafter"/>
</dbReference>
<accession>A0A6J8AGI9</accession>
<proteinExistence type="predicted"/>
<reference evidence="2 3" key="1">
    <citation type="submission" date="2020-06" db="EMBL/GenBank/DDBJ databases">
        <authorList>
            <person name="Li R."/>
            <person name="Bekaert M."/>
        </authorList>
    </citation>
    <scope>NUCLEOTIDE SEQUENCE [LARGE SCALE GENOMIC DNA]</scope>
    <source>
        <strain evidence="3">wild</strain>
    </source>
</reference>
<evidence type="ECO:0000313" key="3">
    <source>
        <dbReference type="Proteomes" id="UP000507470"/>
    </source>
</evidence>
<dbReference type="GO" id="GO:0000139">
    <property type="term" value="C:Golgi membrane"/>
    <property type="evidence" value="ECO:0007669"/>
    <property type="project" value="TreeGrafter"/>
</dbReference>
<sequence>MSQSLTDDIFLKPQVSRTEESSLATMEISDNSSLLGEFDYMIENSSQSESLSPELELLSQEIANKGPHQSELELRYLLQIMLEAGCLEWGLLVSIVIRDALAVVRTVNTASMTDTPLEIVGRMREGLSYLELWSDTECVGYKPFFHAIRGQIQVLSKLVEQTPPTLHLEPIDPSPISEEQLSPVPQDIRTLDKDSPEKDVEKTKEDKPSECAVS</sequence>
<evidence type="ECO:0000256" key="1">
    <source>
        <dbReference type="SAM" id="MobiDB-lite"/>
    </source>
</evidence>
<dbReference type="AlphaFoldDB" id="A0A6J8AGI9"/>
<feature type="region of interest" description="Disordered" evidence="1">
    <location>
        <begin position="166"/>
        <end position="214"/>
    </location>
</feature>
<keyword evidence="3" id="KW-1185">Reference proteome</keyword>
<organism evidence="2 3">
    <name type="scientific">Mytilus coruscus</name>
    <name type="common">Sea mussel</name>
    <dbReference type="NCBI Taxonomy" id="42192"/>
    <lineage>
        <taxon>Eukaryota</taxon>
        <taxon>Metazoa</taxon>
        <taxon>Spiralia</taxon>
        <taxon>Lophotrochozoa</taxon>
        <taxon>Mollusca</taxon>
        <taxon>Bivalvia</taxon>
        <taxon>Autobranchia</taxon>
        <taxon>Pteriomorphia</taxon>
        <taxon>Mytilida</taxon>
        <taxon>Mytiloidea</taxon>
        <taxon>Mytilidae</taxon>
        <taxon>Mytilinae</taxon>
        <taxon>Mytilus</taxon>
    </lineage>
</organism>
<dbReference type="GO" id="GO:0034066">
    <property type="term" value="C:Ric1-Rgp1 guanyl-nucleotide exchange factor complex"/>
    <property type="evidence" value="ECO:0007669"/>
    <property type="project" value="InterPro"/>
</dbReference>
<dbReference type="PANTHER" id="PTHR22746:SF10">
    <property type="entry name" value="GUANINE NUCLEOTIDE EXCHANGE FACTOR SUBUNIT RIC1"/>
    <property type="match status" value="1"/>
</dbReference>
<protein>
    <submittedName>
        <fullName evidence="2">RIC1</fullName>
    </submittedName>
</protein>
<dbReference type="EMBL" id="CACVKT020001357">
    <property type="protein sequence ID" value="CAC5367239.1"/>
    <property type="molecule type" value="Genomic_DNA"/>
</dbReference>
<dbReference type="Proteomes" id="UP000507470">
    <property type="component" value="Unassembled WGS sequence"/>
</dbReference>
<dbReference type="GO" id="GO:0006886">
    <property type="term" value="P:intracellular protein transport"/>
    <property type="evidence" value="ECO:0007669"/>
    <property type="project" value="InterPro"/>
</dbReference>
<name>A0A6J8AGI9_MYTCO</name>
<dbReference type="PANTHER" id="PTHR22746">
    <property type="entry name" value="RAB6A-GEF COMPLEX PARTNER PROTEIN 1"/>
    <property type="match status" value="1"/>
</dbReference>
<dbReference type="InterPro" id="IPR040096">
    <property type="entry name" value="Ric1"/>
</dbReference>
<feature type="compositionally biased region" description="Basic and acidic residues" evidence="1">
    <location>
        <begin position="189"/>
        <end position="214"/>
    </location>
</feature>